<evidence type="ECO:0000256" key="2">
    <source>
        <dbReference type="ARBA" id="ARBA00007813"/>
    </source>
</evidence>
<dbReference type="Proteomes" id="UP000799772">
    <property type="component" value="Unassembled WGS sequence"/>
</dbReference>
<dbReference type="Pfam" id="PF26204">
    <property type="entry name" value="Med14_fung"/>
    <property type="match status" value="1"/>
</dbReference>
<keyword evidence="4 9" id="KW-0805">Transcription regulation</keyword>
<dbReference type="GO" id="GO:0070847">
    <property type="term" value="C:core mediator complex"/>
    <property type="evidence" value="ECO:0007669"/>
    <property type="project" value="TreeGrafter"/>
</dbReference>
<evidence type="ECO:0000259" key="10">
    <source>
        <dbReference type="Pfam" id="PF08638"/>
    </source>
</evidence>
<dbReference type="OrthoDB" id="205099at2759"/>
<reference evidence="11" key="1">
    <citation type="journal article" date="2020" name="Stud. Mycol.">
        <title>101 Dothideomycetes genomes: a test case for predicting lifestyles and emergence of pathogens.</title>
        <authorList>
            <person name="Haridas S."/>
            <person name="Albert R."/>
            <person name="Binder M."/>
            <person name="Bloem J."/>
            <person name="Labutti K."/>
            <person name="Salamov A."/>
            <person name="Andreopoulos B."/>
            <person name="Baker S."/>
            <person name="Barry K."/>
            <person name="Bills G."/>
            <person name="Bluhm B."/>
            <person name="Cannon C."/>
            <person name="Castanera R."/>
            <person name="Culley D."/>
            <person name="Daum C."/>
            <person name="Ezra D."/>
            <person name="Gonzalez J."/>
            <person name="Henrissat B."/>
            <person name="Kuo A."/>
            <person name="Liang C."/>
            <person name="Lipzen A."/>
            <person name="Lutzoni F."/>
            <person name="Magnuson J."/>
            <person name="Mondo S."/>
            <person name="Nolan M."/>
            <person name="Ohm R."/>
            <person name="Pangilinan J."/>
            <person name="Park H.-J."/>
            <person name="Ramirez L."/>
            <person name="Alfaro M."/>
            <person name="Sun H."/>
            <person name="Tritt A."/>
            <person name="Yoshinaga Y."/>
            <person name="Zwiers L.-H."/>
            <person name="Turgeon B."/>
            <person name="Goodwin S."/>
            <person name="Spatafora J."/>
            <person name="Crous P."/>
            <person name="Grigoriev I."/>
        </authorList>
    </citation>
    <scope>NUCLEOTIDE SEQUENCE</scope>
    <source>
        <strain evidence="11">CBS 133067</strain>
    </source>
</reference>
<evidence type="ECO:0000256" key="1">
    <source>
        <dbReference type="ARBA" id="ARBA00004123"/>
    </source>
</evidence>
<keyword evidence="12" id="KW-1185">Reference proteome</keyword>
<evidence type="ECO:0000256" key="8">
    <source>
        <dbReference type="ARBA" id="ARBA00032007"/>
    </source>
</evidence>
<dbReference type="AlphaFoldDB" id="A0A9P4IBG0"/>
<feature type="non-terminal residue" evidence="11">
    <location>
        <position position="1"/>
    </location>
</feature>
<accession>A0A9P4IBG0</accession>
<keyword evidence="5 9" id="KW-0010">Activator</keyword>
<comment type="subcellular location">
    <subcellularLocation>
        <location evidence="1 9">Nucleus</location>
    </subcellularLocation>
</comment>
<comment type="function">
    <text evidence="9">Component of the Mediator complex, a coactivator involved in the regulated transcription of nearly all RNA polymerase II-dependent genes. Mediator functions as a bridge to convey information from gene-specific regulatory proteins to the basal RNA polymerase II transcription machinery. Mediator is recruited to promoters by direct interactions with regulatory proteins and serves as a scaffold for the assembly of a functional preinitiation complex with RNA polymerase II and the general transcription factors.</text>
</comment>
<organism evidence="11 12">
    <name type="scientific">Rhizodiscina lignyota</name>
    <dbReference type="NCBI Taxonomy" id="1504668"/>
    <lineage>
        <taxon>Eukaryota</taxon>
        <taxon>Fungi</taxon>
        <taxon>Dikarya</taxon>
        <taxon>Ascomycota</taxon>
        <taxon>Pezizomycotina</taxon>
        <taxon>Dothideomycetes</taxon>
        <taxon>Pleosporomycetidae</taxon>
        <taxon>Aulographales</taxon>
        <taxon>Rhizodiscinaceae</taxon>
        <taxon>Rhizodiscina</taxon>
    </lineage>
</organism>
<protein>
    <recommendedName>
        <fullName evidence="3 9">Mediator of RNA polymerase II transcription subunit 14</fullName>
    </recommendedName>
    <alternativeName>
        <fullName evidence="8 9">Mediator complex subunit 14</fullName>
    </alternativeName>
</protein>
<dbReference type="InterPro" id="IPR055122">
    <property type="entry name" value="Med14_N"/>
</dbReference>
<proteinExistence type="inferred from homology"/>
<name>A0A9P4IBG0_9PEZI</name>
<dbReference type="Pfam" id="PF08638">
    <property type="entry name" value="Med14"/>
    <property type="match status" value="1"/>
</dbReference>
<evidence type="ECO:0000256" key="4">
    <source>
        <dbReference type="ARBA" id="ARBA00023015"/>
    </source>
</evidence>
<keyword evidence="6 9" id="KW-0804">Transcription</keyword>
<comment type="similarity">
    <text evidence="2 9">Belongs to the Mediator complex subunit 14 family.</text>
</comment>
<feature type="non-terminal residue" evidence="11">
    <location>
        <position position="964"/>
    </location>
</feature>
<evidence type="ECO:0000256" key="6">
    <source>
        <dbReference type="ARBA" id="ARBA00023163"/>
    </source>
</evidence>
<dbReference type="EMBL" id="ML978129">
    <property type="protein sequence ID" value="KAF2096308.1"/>
    <property type="molecule type" value="Genomic_DNA"/>
</dbReference>
<feature type="domain" description="Mediator complex subunit MED14 N-terminal" evidence="10">
    <location>
        <begin position="13"/>
        <end position="222"/>
    </location>
</feature>
<evidence type="ECO:0000256" key="7">
    <source>
        <dbReference type="ARBA" id="ARBA00023242"/>
    </source>
</evidence>
<dbReference type="PANTHER" id="PTHR12809:SF2">
    <property type="entry name" value="MEDIATOR OF RNA POLYMERASE II TRANSCRIPTION SUBUNIT 14"/>
    <property type="match status" value="1"/>
</dbReference>
<evidence type="ECO:0000256" key="3">
    <source>
        <dbReference type="ARBA" id="ARBA00019619"/>
    </source>
</evidence>
<comment type="caution">
    <text evidence="11">The sequence shown here is derived from an EMBL/GenBank/DDBJ whole genome shotgun (WGS) entry which is preliminary data.</text>
</comment>
<evidence type="ECO:0000313" key="11">
    <source>
        <dbReference type="EMBL" id="KAF2096308.1"/>
    </source>
</evidence>
<evidence type="ECO:0000313" key="12">
    <source>
        <dbReference type="Proteomes" id="UP000799772"/>
    </source>
</evidence>
<dbReference type="GO" id="GO:0003712">
    <property type="term" value="F:transcription coregulator activity"/>
    <property type="evidence" value="ECO:0007669"/>
    <property type="project" value="UniProtKB-UniRule"/>
</dbReference>
<dbReference type="GO" id="GO:0006357">
    <property type="term" value="P:regulation of transcription by RNA polymerase II"/>
    <property type="evidence" value="ECO:0007669"/>
    <property type="project" value="InterPro"/>
</dbReference>
<dbReference type="PANTHER" id="PTHR12809">
    <property type="entry name" value="MEDIATOR COMPLEX SUBUNIT"/>
    <property type="match status" value="1"/>
</dbReference>
<dbReference type="GO" id="GO:0016592">
    <property type="term" value="C:mediator complex"/>
    <property type="evidence" value="ECO:0007669"/>
    <property type="project" value="UniProtKB-UniRule"/>
</dbReference>
<sequence>PEELLNAIASSFSPLSKLIERVSQECFNDLNDVIGKMADLQGRLQSNGVNGASAVSPVSGDAQVISAEKKRTILDFANKHREKFIKLLVILQWSKRADDVKQLVKVKAWLDQRAFEFENVGSLLGQLKIDLHWFKQPNPDIRTALEALSSGTASWIPDLGYIPPNPLTPQQMQETLRNINALLSIRINLHEELPRQLKQWDVANGRATFRIPSEFEFDVFIVDEDPAARFFFLDIRFLFSPAVEIPQSQLRQVLEDRANELLGTSGLSSCYEFLHDFTLTHKINTLRRQARELTRGVWSNSIRVETIKRSLIVQYWTGSKVGKNWIEIGIASGRAKDDKATWRGRPPPRLQLRWFRGGSEVADVDIKFDWTDLSMERILKQIIARHVVIIMDLVRSGLPASPGGHGFRLLQANVSESEPADCSLMMQVNGQREPAVLTIEPTAGRIVLQPPSALSTRAEIDLNNQQHPETQLVPSVSRYLAREMQDHTERQAQYCGWRVLKNLRIERAAAAFGQEVITMSFFRGQSWGPSPWAIAATVSLGGESWWIVELADPSLGESIRSVRPIEAQLHQRGNDPHSLEPLRRIERLAIALVSISATERELKELKVPHSLEANEHLTTETENAALSQSTSRSKFTLLINTDKLLAAAERNTKSANFAYNILRLSIYKYSQRTNTVTYHVRGQLKTLKQLSETFTGVQDRDVIVQRDGRFALLLDAPFGQCCTESLTARLLSLQRTRSCAAALVKHKLQIDSINLAKIKFTYPAATDAADSTTLTAEITFSSTSNDNQAIRVNFPPTNPHRRIEALLTRNLNRTTTSNPNFPFEFFVPFLSVSLPLVRVLDTIEARELRTEPGKQTGVAFHARNPEWYRVAYRSKALTLDIRTRRVRDQFVWMIEEPHLPPIRAQGQQGQDQQASRPQKSPALADALQRLWLMRGVGWRGLRTCIMADIRGGIEDALLKLDDVV</sequence>
<comment type="subunit">
    <text evidence="9">Component of the Mediator complex.</text>
</comment>
<evidence type="ECO:0000256" key="9">
    <source>
        <dbReference type="RuleBase" id="RU365082"/>
    </source>
</evidence>
<keyword evidence="7 9" id="KW-0539">Nucleus</keyword>
<gene>
    <name evidence="11" type="ORF">NA57DRAFT_22978</name>
</gene>
<evidence type="ECO:0000256" key="5">
    <source>
        <dbReference type="ARBA" id="ARBA00023159"/>
    </source>
</evidence>
<dbReference type="InterPro" id="IPR013947">
    <property type="entry name" value="Mediator_Med14"/>
</dbReference>